<reference evidence="9" key="1">
    <citation type="submission" date="2018-05" db="EMBL/GenBank/DDBJ databases">
        <authorList>
            <person name="Lanie J.A."/>
            <person name="Ng W.-L."/>
            <person name="Kazmierczak K.M."/>
            <person name="Andrzejewski T.M."/>
            <person name="Davidsen T.M."/>
            <person name="Wayne K.J."/>
            <person name="Tettelin H."/>
            <person name="Glass J.I."/>
            <person name="Rusch D."/>
            <person name="Podicherti R."/>
            <person name="Tsui H.-C.T."/>
            <person name="Winkler M.E."/>
        </authorList>
    </citation>
    <scope>NUCLEOTIDE SEQUENCE</scope>
</reference>
<evidence type="ECO:0000313" key="9">
    <source>
        <dbReference type="EMBL" id="SVC78422.1"/>
    </source>
</evidence>
<dbReference type="PRINTS" id="PR00474">
    <property type="entry name" value="GLU5KINASE"/>
</dbReference>
<evidence type="ECO:0000256" key="6">
    <source>
        <dbReference type="ARBA" id="ARBA00022777"/>
    </source>
</evidence>
<keyword evidence="1" id="KW-0963">Cytoplasm</keyword>
<evidence type="ECO:0000256" key="7">
    <source>
        <dbReference type="ARBA" id="ARBA00022840"/>
    </source>
</evidence>
<keyword evidence="4" id="KW-0808">Transferase</keyword>
<protein>
    <recommendedName>
        <fullName evidence="8">Aspartate/glutamate/uridylate kinase domain-containing protein</fullName>
    </recommendedName>
</protein>
<evidence type="ECO:0000259" key="8">
    <source>
        <dbReference type="Pfam" id="PF00696"/>
    </source>
</evidence>
<dbReference type="InterPro" id="IPR036393">
    <property type="entry name" value="AceGlu_kinase-like_sf"/>
</dbReference>
<dbReference type="Gene3D" id="3.40.1160.10">
    <property type="entry name" value="Acetylglutamate kinase-like"/>
    <property type="match status" value="1"/>
</dbReference>
<keyword evidence="5" id="KW-0547">Nucleotide-binding</keyword>
<keyword evidence="7" id="KW-0067">ATP-binding</keyword>
<dbReference type="PANTHER" id="PTHR43654:SF1">
    <property type="entry name" value="ISOPENTENYL PHOSPHATE KINASE"/>
    <property type="match status" value="1"/>
</dbReference>
<evidence type="ECO:0000256" key="5">
    <source>
        <dbReference type="ARBA" id="ARBA00022741"/>
    </source>
</evidence>
<accession>A0A382Q1Z3</accession>
<dbReference type="InterPro" id="IPR005715">
    <property type="entry name" value="Glu_5kinase/COase_Synthase"/>
</dbReference>
<gene>
    <name evidence="9" type="ORF">METZ01_LOCUS331276</name>
</gene>
<feature type="domain" description="Aspartate/glutamate/uridylate kinase" evidence="8">
    <location>
        <begin position="6"/>
        <end position="166"/>
    </location>
</feature>
<dbReference type="GO" id="GO:0004349">
    <property type="term" value="F:glutamate 5-kinase activity"/>
    <property type="evidence" value="ECO:0007669"/>
    <property type="project" value="TreeGrafter"/>
</dbReference>
<proteinExistence type="predicted"/>
<sequence>DLDSLQALAAIGQQQLMGMYENSFSNFDVLTAQVLLTHDDMNNADRYLNAKATIGKILKLGVIPIINENDVVATDEIKFGDNDTLAAMVANLVGADLMIILTDQNGFFDKNPDLNKDATLIKKCNIAEIEVSDYDSNSKSKFGTGGFTTKIKAVKVAAKSGTTSIVASGYTKDVLKKIFDGEEIGTIFLPNKK</sequence>
<dbReference type="InterPro" id="IPR001048">
    <property type="entry name" value="Asp/Glu/Uridylate_kinase"/>
</dbReference>
<dbReference type="GO" id="GO:0005524">
    <property type="term" value="F:ATP binding"/>
    <property type="evidence" value="ECO:0007669"/>
    <property type="project" value="UniProtKB-KW"/>
</dbReference>
<dbReference type="EMBL" id="UINC01110721">
    <property type="protein sequence ID" value="SVC78422.1"/>
    <property type="molecule type" value="Genomic_DNA"/>
</dbReference>
<dbReference type="NCBIfam" id="TIGR01027">
    <property type="entry name" value="proB"/>
    <property type="match status" value="1"/>
</dbReference>
<evidence type="ECO:0000256" key="1">
    <source>
        <dbReference type="ARBA" id="ARBA00022490"/>
    </source>
</evidence>
<dbReference type="PANTHER" id="PTHR43654">
    <property type="entry name" value="GLUTAMATE 5-KINASE"/>
    <property type="match status" value="1"/>
</dbReference>
<dbReference type="SUPFAM" id="SSF53633">
    <property type="entry name" value="Carbamate kinase-like"/>
    <property type="match status" value="1"/>
</dbReference>
<dbReference type="AlphaFoldDB" id="A0A382Q1Z3"/>
<dbReference type="FunFam" id="3.40.1160.10:FF:000006">
    <property type="entry name" value="Glutamate 5-kinase"/>
    <property type="match status" value="1"/>
</dbReference>
<name>A0A382Q1Z3_9ZZZZ</name>
<dbReference type="InterPro" id="IPR001057">
    <property type="entry name" value="Glu/AcGlu_kinase"/>
</dbReference>
<dbReference type="GO" id="GO:0008652">
    <property type="term" value="P:amino acid biosynthetic process"/>
    <property type="evidence" value="ECO:0007669"/>
    <property type="project" value="UniProtKB-KW"/>
</dbReference>
<keyword evidence="2" id="KW-0028">Amino-acid biosynthesis</keyword>
<keyword evidence="3" id="KW-0641">Proline biosynthesis</keyword>
<dbReference type="GO" id="GO:0005829">
    <property type="term" value="C:cytosol"/>
    <property type="evidence" value="ECO:0007669"/>
    <property type="project" value="TreeGrafter"/>
</dbReference>
<evidence type="ECO:0000256" key="4">
    <source>
        <dbReference type="ARBA" id="ARBA00022679"/>
    </source>
</evidence>
<dbReference type="Pfam" id="PF00696">
    <property type="entry name" value="AA_kinase"/>
    <property type="match status" value="1"/>
</dbReference>
<evidence type="ECO:0000256" key="2">
    <source>
        <dbReference type="ARBA" id="ARBA00022605"/>
    </source>
</evidence>
<evidence type="ECO:0000256" key="3">
    <source>
        <dbReference type="ARBA" id="ARBA00022650"/>
    </source>
</evidence>
<organism evidence="9">
    <name type="scientific">marine metagenome</name>
    <dbReference type="NCBI Taxonomy" id="408172"/>
    <lineage>
        <taxon>unclassified sequences</taxon>
        <taxon>metagenomes</taxon>
        <taxon>ecological metagenomes</taxon>
    </lineage>
</organism>
<feature type="non-terminal residue" evidence="9">
    <location>
        <position position="1"/>
    </location>
</feature>
<keyword evidence="6" id="KW-0418">Kinase</keyword>